<gene>
    <name evidence="1" type="primary">ORF5358</name>
</gene>
<evidence type="ECO:0000313" key="1">
    <source>
        <dbReference type="EMBL" id="CEK48843.1"/>
    </source>
</evidence>
<dbReference type="AlphaFoldDB" id="A0A0B6XYA6"/>
<accession>A0A0B6XYA6</accession>
<feature type="non-terminal residue" evidence="1">
    <location>
        <position position="1"/>
    </location>
</feature>
<name>A0A0B6XYA6_9EUPU</name>
<proteinExistence type="predicted"/>
<dbReference type="EMBL" id="HACG01001978">
    <property type="protein sequence ID" value="CEK48843.1"/>
    <property type="molecule type" value="Transcribed_RNA"/>
</dbReference>
<reference evidence="1" key="1">
    <citation type="submission" date="2014-12" db="EMBL/GenBank/DDBJ databases">
        <title>Insight into the proteome of Arion vulgaris.</title>
        <authorList>
            <person name="Aradska J."/>
            <person name="Bulat T."/>
            <person name="Smidak R."/>
            <person name="Sarate P."/>
            <person name="Gangsoo J."/>
            <person name="Sialana F."/>
            <person name="Bilban M."/>
            <person name="Lubec G."/>
        </authorList>
    </citation>
    <scope>NUCLEOTIDE SEQUENCE</scope>
    <source>
        <tissue evidence="1">Skin</tissue>
    </source>
</reference>
<organism evidence="1">
    <name type="scientific">Arion vulgaris</name>
    <dbReference type="NCBI Taxonomy" id="1028688"/>
    <lineage>
        <taxon>Eukaryota</taxon>
        <taxon>Metazoa</taxon>
        <taxon>Spiralia</taxon>
        <taxon>Lophotrochozoa</taxon>
        <taxon>Mollusca</taxon>
        <taxon>Gastropoda</taxon>
        <taxon>Heterobranchia</taxon>
        <taxon>Euthyneura</taxon>
        <taxon>Panpulmonata</taxon>
        <taxon>Eupulmonata</taxon>
        <taxon>Stylommatophora</taxon>
        <taxon>Helicina</taxon>
        <taxon>Arionoidea</taxon>
        <taxon>Arionidae</taxon>
        <taxon>Arion</taxon>
    </lineage>
</organism>
<sequence length="59" mass="6913">SPSDKFSEIIAKLFLEFSWLHSLSSQIHTKKECIAPCRRPYPFRSTCAHKRTINQNLHI</sequence>
<protein>
    <submittedName>
        <fullName evidence="1">Uncharacterized protein</fullName>
    </submittedName>
</protein>